<dbReference type="InterPro" id="IPR050486">
    <property type="entry name" value="Mannose-1P_guanyltransferase"/>
</dbReference>
<dbReference type="PANTHER" id="PTHR22572">
    <property type="entry name" value="SUGAR-1-PHOSPHATE GUANYL TRANSFERASE"/>
    <property type="match status" value="1"/>
</dbReference>
<protein>
    <recommendedName>
        <fullName evidence="1">Nucleotidyl transferase domain-containing protein</fullName>
    </recommendedName>
</protein>
<name>A0AA39LJ35_9BILA</name>
<dbReference type="AlphaFoldDB" id="A0AA39LJ35"/>
<reference evidence="2" key="1">
    <citation type="submission" date="2023-06" db="EMBL/GenBank/DDBJ databases">
        <title>Genomic analysis of the entomopathogenic nematode Steinernema hermaphroditum.</title>
        <authorList>
            <person name="Schwarz E.M."/>
            <person name="Heppert J.K."/>
            <person name="Baniya A."/>
            <person name="Schwartz H.T."/>
            <person name="Tan C.-H."/>
            <person name="Antoshechkin I."/>
            <person name="Sternberg P.W."/>
            <person name="Goodrich-Blair H."/>
            <person name="Dillman A.R."/>
        </authorList>
    </citation>
    <scope>NUCLEOTIDE SEQUENCE</scope>
    <source>
        <strain evidence="2">PS9179</strain>
        <tissue evidence="2">Whole animal</tissue>
    </source>
</reference>
<evidence type="ECO:0000313" key="3">
    <source>
        <dbReference type="Proteomes" id="UP001175271"/>
    </source>
</evidence>
<dbReference type="EMBL" id="JAUCMV010000005">
    <property type="protein sequence ID" value="KAK0399005.1"/>
    <property type="molecule type" value="Genomic_DNA"/>
</dbReference>
<keyword evidence="3" id="KW-1185">Reference proteome</keyword>
<sequence>MLHEHARANYALLIDMSGFIHKDVTVDVVSTHELCYSREYDACKGACLKIVLLWSFSHLGGTHGNWRPYRFGMIDFHQKHGREGTIAVTRVGEPSKYGVVVFDENTGRIGRFLEKPQEYGGNKINAGIYVLSPSIFERIHKPTSIEKVIFPVMAGCNNLYAYVLPGFWMDVRQPKDFLAGTRLYLRHIRESNKAREWRLHPQ</sequence>
<dbReference type="InterPro" id="IPR005835">
    <property type="entry name" value="NTP_transferase_dom"/>
</dbReference>
<dbReference type="SUPFAM" id="SSF53448">
    <property type="entry name" value="Nucleotide-diphospho-sugar transferases"/>
    <property type="match status" value="1"/>
</dbReference>
<comment type="caution">
    <text evidence="2">The sequence shown here is derived from an EMBL/GenBank/DDBJ whole genome shotgun (WGS) entry which is preliminary data.</text>
</comment>
<proteinExistence type="predicted"/>
<dbReference type="InterPro" id="IPR029044">
    <property type="entry name" value="Nucleotide-diphossugar_trans"/>
</dbReference>
<evidence type="ECO:0000313" key="2">
    <source>
        <dbReference type="EMBL" id="KAK0399005.1"/>
    </source>
</evidence>
<gene>
    <name evidence="2" type="ORF">QR680_002858</name>
</gene>
<dbReference type="Proteomes" id="UP001175271">
    <property type="component" value="Unassembled WGS sequence"/>
</dbReference>
<feature type="domain" description="Nucleotidyl transferase" evidence="1">
    <location>
        <begin position="73"/>
        <end position="184"/>
    </location>
</feature>
<dbReference type="Pfam" id="PF00483">
    <property type="entry name" value="NTP_transferase"/>
    <property type="match status" value="1"/>
</dbReference>
<organism evidence="2 3">
    <name type="scientific">Steinernema hermaphroditum</name>
    <dbReference type="NCBI Taxonomy" id="289476"/>
    <lineage>
        <taxon>Eukaryota</taxon>
        <taxon>Metazoa</taxon>
        <taxon>Ecdysozoa</taxon>
        <taxon>Nematoda</taxon>
        <taxon>Chromadorea</taxon>
        <taxon>Rhabditida</taxon>
        <taxon>Tylenchina</taxon>
        <taxon>Panagrolaimomorpha</taxon>
        <taxon>Strongyloidoidea</taxon>
        <taxon>Steinernematidae</taxon>
        <taxon>Steinernema</taxon>
    </lineage>
</organism>
<evidence type="ECO:0000259" key="1">
    <source>
        <dbReference type="Pfam" id="PF00483"/>
    </source>
</evidence>
<dbReference type="Gene3D" id="3.90.550.10">
    <property type="entry name" value="Spore Coat Polysaccharide Biosynthesis Protein SpsA, Chain A"/>
    <property type="match status" value="1"/>
</dbReference>
<accession>A0AA39LJ35</accession>